<evidence type="ECO:0000313" key="2">
    <source>
        <dbReference type="EMBL" id="CAF96652.1"/>
    </source>
</evidence>
<evidence type="ECO:0000259" key="1">
    <source>
        <dbReference type="Pfam" id="PF08385"/>
    </source>
</evidence>
<feature type="non-terminal residue" evidence="2">
    <location>
        <position position="543"/>
    </location>
</feature>
<gene>
    <name evidence="2" type="ORF">GSTENG00013767001</name>
</gene>
<proteinExistence type="predicted"/>
<dbReference type="GO" id="GO:0007018">
    <property type="term" value="P:microtubule-based movement"/>
    <property type="evidence" value="ECO:0007669"/>
    <property type="project" value="InterPro"/>
</dbReference>
<feature type="domain" description="Dynein heavy chain tail" evidence="1">
    <location>
        <begin position="26"/>
        <end position="124"/>
    </location>
</feature>
<dbReference type="GO" id="GO:0045505">
    <property type="term" value="F:dynein intermediate chain binding"/>
    <property type="evidence" value="ECO:0007669"/>
    <property type="project" value="InterPro"/>
</dbReference>
<dbReference type="InterPro" id="IPR013594">
    <property type="entry name" value="Dynein_heavy_tail"/>
</dbReference>
<feature type="non-terminal residue" evidence="2">
    <location>
        <position position="1"/>
    </location>
</feature>
<dbReference type="InterPro" id="IPR026983">
    <property type="entry name" value="DHC"/>
</dbReference>
<protein>
    <submittedName>
        <fullName evidence="2">(spotted green pufferfish) hypothetical protein</fullName>
    </submittedName>
</protein>
<dbReference type="GO" id="GO:0005858">
    <property type="term" value="C:axonemal dynein complex"/>
    <property type="evidence" value="ECO:0007669"/>
    <property type="project" value="TreeGrafter"/>
</dbReference>
<dbReference type="PANTHER" id="PTHR46532:SF15">
    <property type="entry name" value="CYTOPLASMIC DYNEIN 2 HEAVY CHAIN 1"/>
    <property type="match status" value="1"/>
</dbReference>
<sequence>VQDSIRIAEALLTDLSGFKAFLCFSDELLELLRTYEQEEFEDWTREILSGLADPKSGISLQSSNCVMDLDHVDGKLRIHYSDRLSSLLREVRQLAALGFTIPAGIQQAANTADKFHRQAIVLKQNPRSHSKESGGKFQITWNNPNELESYITQLQDAAEKLSAENRKLRKWHSDFTEKGFRSDDMQAWCQHWNHQLYKALEYQYQKGLEALNKNLPEIQIDLTFKQGLLQFRPPFEEVRARYFREMKRFISIPNQFKGVSAHGEEFIFHLMVDRNAFGFLSVFNKAEDLFSRLKAVQHKFKEWLVLGLVDLEKLVEKHLHSVQDWEKNFKALKIKGKESESLPSQMKVDCITVNCEPVKNVIDDLIQRLFDILLFSLRKSIQGHVQKIDSFISESLEILSNRPESMEKISEANSKHNQILAQKNDILPHFQHGEEKNRLLRAVAGAGIDSLCSLKVKWDKLELFMESHHLMIQEQIDMMRKSAAGHIDVYRADLERFRAHWDQLKPKDEMLETGDHAALLQCLQTIKDKQQEFQELELVRNKL</sequence>
<dbReference type="OrthoDB" id="10252139at2759"/>
<dbReference type="Pfam" id="PF08385">
    <property type="entry name" value="DHC_N1"/>
    <property type="match status" value="1"/>
</dbReference>
<dbReference type="PANTHER" id="PTHR46532">
    <property type="entry name" value="MALE FERTILITY FACTOR KL5"/>
    <property type="match status" value="1"/>
</dbReference>
<dbReference type="KEGG" id="tng:GSTEN00013767G001"/>
<organism evidence="2">
    <name type="scientific">Tetraodon nigroviridis</name>
    <name type="common">Spotted green pufferfish</name>
    <name type="synonym">Chelonodon nigroviridis</name>
    <dbReference type="NCBI Taxonomy" id="99883"/>
    <lineage>
        <taxon>Eukaryota</taxon>
        <taxon>Metazoa</taxon>
        <taxon>Chordata</taxon>
        <taxon>Craniata</taxon>
        <taxon>Vertebrata</taxon>
        <taxon>Euteleostomi</taxon>
        <taxon>Actinopterygii</taxon>
        <taxon>Neopterygii</taxon>
        <taxon>Teleostei</taxon>
        <taxon>Neoteleostei</taxon>
        <taxon>Acanthomorphata</taxon>
        <taxon>Eupercaria</taxon>
        <taxon>Tetraodontiformes</taxon>
        <taxon>Tetradontoidea</taxon>
        <taxon>Tetraodontidae</taxon>
        <taxon>Tetraodon</taxon>
    </lineage>
</organism>
<accession>Q4SRT0</accession>
<name>Q4SRT0_TETNG</name>
<dbReference type="EMBL" id="CAAE01014493">
    <property type="protein sequence ID" value="CAF96652.1"/>
    <property type="molecule type" value="Genomic_DNA"/>
</dbReference>
<comment type="caution">
    <text evidence="2">The sequence shown here is derived from an EMBL/GenBank/DDBJ whole genome shotgun (WGS) entry which is preliminary data.</text>
</comment>
<dbReference type="GO" id="GO:0051959">
    <property type="term" value="F:dynein light intermediate chain binding"/>
    <property type="evidence" value="ECO:0007669"/>
    <property type="project" value="InterPro"/>
</dbReference>
<reference evidence="2" key="1">
    <citation type="journal article" date="2004" name="Nature">
        <title>Genome duplication in the teleost fish Tetraodon nigroviridis reveals the early vertebrate proto-karyotype.</title>
        <authorList>
            <person name="Jaillon O."/>
            <person name="Aury J.-M."/>
            <person name="Brunet F."/>
            <person name="Petit J.-L."/>
            <person name="Stange-Thomann N."/>
            <person name="Mauceli E."/>
            <person name="Bouneau L."/>
            <person name="Fischer C."/>
            <person name="Ozouf-Costaz C."/>
            <person name="Bernot A."/>
            <person name="Nicaud S."/>
            <person name="Jaffe D."/>
            <person name="Fisher S."/>
            <person name="Lutfalla G."/>
            <person name="Dossat C."/>
            <person name="Segurens B."/>
            <person name="Dasilva C."/>
            <person name="Salanoubat M."/>
            <person name="Levy M."/>
            <person name="Boudet N."/>
            <person name="Castellano S."/>
            <person name="Anthouard V."/>
            <person name="Jubin C."/>
            <person name="Castelli V."/>
            <person name="Katinka M."/>
            <person name="Vacherie B."/>
            <person name="Biemont C."/>
            <person name="Skalli Z."/>
            <person name="Cattolico L."/>
            <person name="Poulain J."/>
            <person name="De Berardinis V."/>
            <person name="Cruaud C."/>
            <person name="Duprat S."/>
            <person name="Brottier P."/>
            <person name="Coutanceau J.-P."/>
            <person name="Gouzy J."/>
            <person name="Parra G."/>
            <person name="Lardier G."/>
            <person name="Chapple C."/>
            <person name="McKernan K.J."/>
            <person name="McEwan P."/>
            <person name="Bosak S."/>
            <person name="Kellis M."/>
            <person name="Volff J.-N."/>
            <person name="Guigo R."/>
            <person name="Zody M.C."/>
            <person name="Mesirov J."/>
            <person name="Lindblad-Toh K."/>
            <person name="Birren B."/>
            <person name="Nusbaum C."/>
            <person name="Kahn D."/>
            <person name="Robinson-Rechavi M."/>
            <person name="Laudet V."/>
            <person name="Schachter V."/>
            <person name="Quetier F."/>
            <person name="Saurin W."/>
            <person name="Scarpelli C."/>
            <person name="Wincker P."/>
            <person name="Lander E.S."/>
            <person name="Weissenbach J."/>
            <person name="Roest Crollius H."/>
        </authorList>
    </citation>
    <scope>NUCLEOTIDE SEQUENCE [LARGE SCALE GENOMIC DNA]</scope>
</reference>
<reference evidence="2" key="2">
    <citation type="submission" date="2004-02" db="EMBL/GenBank/DDBJ databases">
        <authorList>
            <consortium name="Genoscope"/>
            <consortium name="Whitehead Institute Centre for Genome Research"/>
        </authorList>
    </citation>
    <scope>NUCLEOTIDE SEQUENCE</scope>
</reference>
<dbReference type="AlphaFoldDB" id="Q4SRT0"/>